<keyword evidence="1" id="KW-0472">Membrane</keyword>
<evidence type="ECO:0000313" key="2">
    <source>
        <dbReference type="EMBL" id="KAK0498276.1"/>
    </source>
</evidence>
<sequence>MSTCHFLDYAQRLHNVNYIKSSTLAPLVVFYRPRVFQEYYEETLLKNYNPSTIAWIGSVQYAGTDIMEQYTLIVMPGIIAGQPFNTSGSLHTRVYPGIIGYWFRRRREITMRLMAAAAPIGGTAFPVVAHELMKNVGHRPLDNETPTPYPAANESRATLYLKAFTNVPYIHWRLPPFTAYLGMYQHFLISLIPYYVSLADALNILGLMTIIAGAVTYAWPFARTLTSMIVAAVIYGQSTATLVAVAGPPISDYNTTGGFEAMGYDADLKTG</sequence>
<dbReference type="AlphaFoldDB" id="A0AA39QAE7"/>
<evidence type="ECO:0000313" key="3">
    <source>
        <dbReference type="Proteomes" id="UP001175228"/>
    </source>
</evidence>
<feature type="transmembrane region" description="Helical" evidence="1">
    <location>
        <begin position="201"/>
        <end position="219"/>
    </location>
</feature>
<accession>A0AA39QAE7</accession>
<keyword evidence="3" id="KW-1185">Reference proteome</keyword>
<feature type="transmembrane region" description="Helical" evidence="1">
    <location>
        <begin position="225"/>
        <end position="246"/>
    </location>
</feature>
<name>A0AA39QAE7_9AGAR</name>
<proteinExistence type="predicted"/>
<evidence type="ECO:0000256" key="1">
    <source>
        <dbReference type="SAM" id="Phobius"/>
    </source>
</evidence>
<reference evidence="2" key="1">
    <citation type="submission" date="2023-06" db="EMBL/GenBank/DDBJ databases">
        <authorList>
            <consortium name="Lawrence Berkeley National Laboratory"/>
            <person name="Ahrendt S."/>
            <person name="Sahu N."/>
            <person name="Indic B."/>
            <person name="Wong-Bajracharya J."/>
            <person name="Merenyi Z."/>
            <person name="Ke H.-M."/>
            <person name="Monk M."/>
            <person name="Kocsube S."/>
            <person name="Drula E."/>
            <person name="Lipzen A."/>
            <person name="Balint B."/>
            <person name="Henrissat B."/>
            <person name="Andreopoulos B."/>
            <person name="Martin F.M."/>
            <person name="Harder C.B."/>
            <person name="Rigling D."/>
            <person name="Ford K.L."/>
            <person name="Foster G.D."/>
            <person name="Pangilinan J."/>
            <person name="Papanicolaou A."/>
            <person name="Barry K."/>
            <person name="LaButti K."/>
            <person name="Viragh M."/>
            <person name="Koriabine M."/>
            <person name="Yan M."/>
            <person name="Riley R."/>
            <person name="Champramary S."/>
            <person name="Plett K.L."/>
            <person name="Tsai I.J."/>
            <person name="Slot J."/>
            <person name="Sipos G."/>
            <person name="Plett J."/>
            <person name="Nagy L.G."/>
            <person name="Grigoriev I.V."/>
        </authorList>
    </citation>
    <scope>NUCLEOTIDE SEQUENCE</scope>
    <source>
        <strain evidence="2">HWK02</strain>
    </source>
</reference>
<gene>
    <name evidence="2" type="ORF">EDD18DRAFT_1330529</name>
</gene>
<keyword evidence="1" id="KW-1133">Transmembrane helix</keyword>
<organism evidence="2 3">
    <name type="scientific">Armillaria luteobubalina</name>
    <dbReference type="NCBI Taxonomy" id="153913"/>
    <lineage>
        <taxon>Eukaryota</taxon>
        <taxon>Fungi</taxon>
        <taxon>Dikarya</taxon>
        <taxon>Basidiomycota</taxon>
        <taxon>Agaricomycotina</taxon>
        <taxon>Agaricomycetes</taxon>
        <taxon>Agaricomycetidae</taxon>
        <taxon>Agaricales</taxon>
        <taxon>Marasmiineae</taxon>
        <taxon>Physalacriaceae</taxon>
        <taxon>Armillaria</taxon>
    </lineage>
</organism>
<dbReference type="EMBL" id="JAUEPU010000011">
    <property type="protein sequence ID" value="KAK0498276.1"/>
    <property type="molecule type" value="Genomic_DNA"/>
</dbReference>
<dbReference type="Proteomes" id="UP001175228">
    <property type="component" value="Unassembled WGS sequence"/>
</dbReference>
<feature type="transmembrane region" description="Helical" evidence="1">
    <location>
        <begin position="113"/>
        <end position="133"/>
    </location>
</feature>
<protein>
    <submittedName>
        <fullName evidence="2">Uncharacterized protein</fullName>
    </submittedName>
</protein>
<comment type="caution">
    <text evidence="2">The sequence shown here is derived from an EMBL/GenBank/DDBJ whole genome shotgun (WGS) entry which is preliminary data.</text>
</comment>
<keyword evidence="1" id="KW-0812">Transmembrane</keyword>